<name>A0A225ULB0_9STRA</name>
<dbReference type="EMBL" id="NBNE01015404">
    <property type="protein sequence ID" value="OWY93805.1"/>
    <property type="molecule type" value="Genomic_DNA"/>
</dbReference>
<keyword evidence="2" id="KW-1185">Reference proteome</keyword>
<reference evidence="2" key="1">
    <citation type="submission" date="2017-03" db="EMBL/GenBank/DDBJ databases">
        <title>Phytopthora megakarya and P. palmivora, two closely related causual agents of cacao black pod achieved similar genome size and gene model numbers by different mechanisms.</title>
        <authorList>
            <person name="Ali S."/>
            <person name="Shao J."/>
            <person name="Larry D.J."/>
            <person name="Kronmiller B."/>
            <person name="Shen D."/>
            <person name="Strem M.D."/>
            <person name="Melnick R.L."/>
            <person name="Guiltinan M.J."/>
            <person name="Tyler B.M."/>
            <person name="Meinhardt L.W."/>
            <person name="Bailey B.A."/>
        </authorList>
    </citation>
    <scope>NUCLEOTIDE SEQUENCE [LARGE SCALE GENOMIC DNA]</scope>
    <source>
        <strain evidence="2">zdho120</strain>
    </source>
</reference>
<dbReference type="Proteomes" id="UP000198211">
    <property type="component" value="Unassembled WGS sequence"/>
</dbReference>
<evidence type="ECO:0000313" key="1">
    <source>
        <dbReference type="EMBL" id="OWY93805.1"/>
    </source>
</evidence>
<evidence type="ECO:0000313" key="2">
    <source>
        <dbReference type="Proteomes" id="UP000198211"/>
    </source>
</evidence>
<proteinExistence type="predicted"/>
<organism evidence="1 2">
    <name type="scientific">Phytophthora megakarya</name>
    <dbReference type="NCBI Taxonomy" id="4795"/>
    <lineage>
        <taxon>Eukaryota</taxon>
        <taxon>Sar</taxon>
        <taxon>Stramenopiles</taxon>
        <taxon>Oomycota</taxon>
        <taxon>Peronosporomycetes</taxon>
        <taxon>Peronosporales</taxon>
        <taxon>Peronosporaceae</taxon>
        <taxon>Phytophthora</taxon>
    </lineage>
</organism>
<comment type="caution">
    <text evidence="1">The sequence shown here is derived from an EMBL/GenBank/DDBJ whole genome shotgun (WGS) entry which is preliminary data.</text>
</comment>
<accession>A0A225ULB0</accession>
<gene>
    <name evidence="1" type="ORF">PHMEG_00036657</name>
</gene>
<protein>
    <submittedName>
        <fullName evidence="1">Uncharacterized protein</fullName>
    </submittedName>
</protein>
<sequence>MCFESLDATDLQDPNTLMGGDVADCLPTSRQRVALVSLAAEVNSIAARIGCVVGSIPAGSPGGEDDYEGSDTLSSDTLVARENFDVMRREWTAMCRHWGQRERTLKQDRLDGEDFLRQGLRDVEFHHQARIQKLTNQDANALVDFLMGNQPKINVMFDWMRLAALLHHFAESTSIPESWLTNINVV</sequence>
<dbReference type="AlphaFoldDB" id="A0A225ULB0"/>